<dbReference type="InterPro" id="IPR007353">
    <property type="entry name" value="DUF421"/>
</dbReference>
<dbReference type="InterPro" id="IPR012452">
    <property type="entry name" value="DUF1657"/>
</dbReference>
<evidence type="ECO:0000256" key="3">
    <source>
        <dbReference type="ARBA" id="ARBA00022475"/>
    </source>
</evidence>
<dbReference type="AlphaFoldDB" id="A0A419SLW2"/>
<evidence type="ECO:0000256" key="6">
    <source>
        <dbReference type="ARBA" id="ARBA00023136"/>
    </source>
</evidence>
<dbReference type="PANTHER" id="PTHR34582">
    <property type="entry name" value="UPF0702 TRANSMEMBRANE PROTEIN YCAP"/>
    <property type="match status" value="1"/>
</dbReference>
<protein>
    <recommendedName>
        <fullName evidence="12">DUF421 domain-containing protein</fullName>
    </recommendedName>
</protein>
<name>A0A419SLW2_9BACL</name>
<dbReference type="Proteomes" id="UP000284219">
    <property type="component" value="Unassembled WGS sequence"/>
</dbReference>
<dbReference type="Gene3D" id="3.30.240.20">
    <property type="entry name" value="bsu07140 like domains"/>
    <property type="match status" value="2"/>
</dbReference>
<evidence type="ECO:0008006" key="12">
    <source>
        <dbReference type="Google" id="ProtNLM"/>
    </source>
</evidence>
<evidence type="ECO:0000256" key="5">
    <source>
        <dbReference type="ARBA" id="ARBA00022989"/>
    </source>
</evidence>
<dbReference type="Pfam" id="PF04239">
    <property type="entry name" value="DUF421"/>
    <property type="match status" value="1"/>
</dbReference>
<feature type="transmembrane region" description="Helical" evidence="7">
    <location>
        <begin position="33"/>
        <end position="51"/>
    </location>
</feature>
<evidence type="ECO:0000256" key="2">
    <source>
        <dbReference type="ARBA" id="ARBA00006448"/>
    </source>
</evidence>
<keyword evidence="3" id="KW-1003">Cell membrane</keyword>
<evidence type="ECO:0000259" key="8">
    <source>
        <dbReference type="Pfam" id="PF04239"/>
    </source>
</evidence>
<evidence type="ECO:0000256" key="4">
    <source>
        <dbReference type="ARBA" id="ARBA00022692"/>
    </source>
</evidence>
<dbReference type="InterPro" id="IPR048454">
    <property type="entry name" value="YetF_N"/>
</dbReference>
<gene>
    <name evidence="10" type="ORF">BEP19_03810</name>
</gene>
<keyword evidence="4 7" id="KW-0812">Transmembrane</keyword>
<organism evidence="10 11">
    <name type="scientific">Ammoniphilus oxalaticus</name>
    <dbReference type="NCBI Taxonomy" id="66863"/>
    <lineage>
        <taxon>Bacteria</taxon>
        <taxon>Bacillati</taxon>
        <taxon>Bacillota</taxon>
        <taxon>Bacilli</taxon>
        <taxon>Bacillales</taxon>
        <taxon>Paenibacillaceae</taxon>
        <taxon>Aneurinibacillus group</taxon>
        <taxon>Ammoniphilus</taxon>
    </lineage>
</organism>
<dbReference type="PANTHER" id="PTHR34582:SF7">
    <property type="entry name" value="UPF0702 TRANSMEMBRANE PROTEIN YDFS"/>
    <property type="match status" value="1"/>
</dbReference>
<feature type="transmembrane region" description="Helical" evidence="7">
    <location>
        <begin position="6"/>
        <end position="26"/>
    </location>
</feature>
<dbReference type="InterPro" id="IPR023090">
    <property type="entry name" value="UPF0702_alpha/beta_dom_sf"/>
</dbReference>
<sequence length="287" mass="32305">MPELMMIFIRSLLSFFALLLLTRLMGKKQLSQLTFFDYVVGITIGSIAASMSVDQNIMLANGLVGLAVWGLIPILISVVELKSYFFRMMTDGSPTILIEDGQILEKNLVKEQIPLDKLMSLLRQNNAFKLADVEFAILETNGQLSVMKKSEAEAVTPRILDIPTEKMEDPRLVIFDGEVMESTLDEIGVTKEWLLGEIIKQGAKTYSDVFAAQLESNGNVYIDLYDDQKKVTQPNQKAMLKATLEKTRADLMIYTLDTDNPEAKQMFDQEAQRIEKTLQSLNSYLNG</sequence>
<accession>A0A419SLW2</accession>
<evidence type="ECO:0000256" key="1">
    <source>
        <dbReference type="ARBA" id="ARBA00004651"/>
    </source>
</evidence>
<dbReference type="EMBL" id="MCHY01000007">
    <property type="protein sequence ID" value="RKD24972.1"/>
    <property type="molecule type" value="Genomic_DNA"/>
</dbReference>
<feature type="transmembrane region" description="Helical" evidence="7">
    <location>
        <begin position="57"/>
        <end position="79"/>
    </location>
</feature>
<comment type="similarity">
    <text evidence="2">Belongs to the UPF0702 family.</text>
</comment>
<dbReference type="Pfam" id="PF07870">
    <property type="entry name" value="DUF1657"/>
    <property type="match status" value="1"/>
</dbReference>
<feature type="domain" description="YetF C-terminal" evidence="8">
    <location>
        <begin position="82"/>
        <end position="214"/>
    </location>
</feature>
<evidence type="ECO:0000313" key="11">
    <source>
        <dbReference type="Proteomes" id="UP000284219"/>
    </source>
</evidence>
<keyword evidence="5 7" id="KW-1133">Transmembrane helix</keyword>
<evidence type="ECO:0000259" key="9">
    <source>
        <dbReference type="Pfam" id="PF20730"/>
    </source>
</evidence>
<keyword evidence="11" id="KW-1185">Reference proteome</keyword>
<evidence type="ECO:0000256" key="7">
    <source>
        <dbReference type="SAM" id="Phobius"/>
    </source>
</evidence>
<dbReference type="Pfam" id="PF20730">
    <property type="entry name" value="YetF_N"/>
    <property type="match status" value="1"/>
</dbReference>
<keyword evidence="6 7" id="KW-0472">Membrane</keyword>
<dbReference type="RefSeq" id="WP_120188789.1">
    <property type="nucleotide sequence ID" value="NZ_MCHY01000007.1"/>
</dbReference>
<reference evidence="10 11" key="1">
    <citation type="submission" date="2016-08" db="EMBL/GenBank/DDBJ databases">
        <title>Novel Firmicute Genomes.</title>
        <authorList>
            <person name="Poppleton D.I."/>
            <person name="Gribaldo S."/>
        </authorList>
    </citation>
    <scope>NUCLEOTIDE SEQUENCE [LARGE SCALE GENOMIC DNA]</scope>
    <source>
        <strain evidence="10 11">RAOx-1</strain>
    </source>
</reference>
<dbReference type="GO" id="GO:0005886">
    <property type="term" value="C:plasma membrane"/>
    <property type="evidence" value="ECO:0007669"/>
    <property type="project" value="UniProtKB-SubCell"/>
</dbReference>
<feature type="domain" description="YetF-like N-terminal transmembrane" evidence="9">
    <location>
        <begin position="5"/>
        <end position="78"/>
    </location>
</feature>
<proteinExistence type="inferred from homology"/>
<evidence type="ECO:0000313" key="10">
    <source>
        <dbReference type="EMBL" id="RKD24972.1"/>
    </source>
</evidence>
<comment type="subcellular location">
    <subcellularLocation>
        <location evidence="1">Cell membrane</location>
        <topology evidence="1">Multi-pass membrane protein</topology>
    </subcellularLocation>
</comment>
<comment type="caution">
    <text evidence="10">The sequence shown here is derived from an EMBL/GenBank/DDBJ whole genome shotgun (WGS) entry which is preliminary data.</text>
</comment>
<dbReference type="OrthoDB" id="9778331at2"/>